<proteinExistence type="predicted"/>
<accession>S5ZYN5</accession>
<dbReference type="EMBL" id="CP004120">
    <property type="protein sequence ID" value="AGT43188.1"/>
    <property type="molecule type" value="Genomic_DNA"/>
</dbReference>
<evidence type="ECO:0000313" key="1">
    <source>
        <dbReference type="EMBL" id="AGT43188.1"/>
    </source>
</evidence>
<dbReference type="KEGG" id="tped:TPE_0692"/>
<gene>
    <name evidence="1" type="ORF">TPE_0692</name>
</gene>
<dbReference type="HOGENOM" id="CLU_3085915_0_0_12"/>
<dbReference type="AlphaFoldDB" id="S5ZYN5"/>
<dbReference type="PATRIC" id="fig|1291379.3.peg.689"/>
<keyword evidence="2" id="KW-1185">Reference proteome</keyword>
<sequence>MYNEPINFKDMQTRAVDGGVQTAAAPELQLAFEVSPVAQKFIERTSVPISLI</sequence>
<protein>
    <submittedName>
        <fullName evidence="1">Uncharacterized protein</fullName>
    </submittedName>
</protein>
<evidence type="ECO:0000313" key="2">
    <source>
        <dbReference type="Proteomes" id="UP000015620"/>
    </source>
</evidence>
<name>S5ZYN5_9SPIR</name>
<reference evidence="1 2" key="1">
    <citation type="journal article" date="2013" name="PLoS ONE">
        <title>Genome-Wide Relatedness of Treponema pedis, from Gingiva and Necrotic Skin Lesions of Pigs, with the Human Oral Pathogen Treponema denticola.</title>
        <authorList>
            <person name="Svartstrom O."/>
            <person name="Mushtaq M."/>
            <person name="Pringle M."/>
            <person name="Segerman B."/>
        </authorList>
    </citation>
    <scope>NUCLEOTIDE SEQUENCE [LARGE SCALE GENOMIC DNA]</scope>
    <source>
        <strain evidence="1">T A4</strain>
    </source>
</reference>
<organism evidence="1 2">
    <name type="scientific">Treponema pedis str. T A4</name>
    <dbReference type="NCBI Taxonomy" id="1291379"/>
    <lineage>
        <taxon>Bacteria</taxon>
        <taxon>Pseudomonadati</taxon>
        <taxon>Spirochaetota</taxon>
        <taxon>Spirochaetia</taxon>
        <taxon>Spirochaetales</taxon>
        <taxon>Treponemataceae</taxon>
        <taxon>Treponema</taxon>
    </lineage>
</organism>
<dbReference type="Proteomes" id="UP000015620">
    <property type="component" value="Chromosome"/>
</dbReference>